<comment type="similarity">
    <text evidence="1">Belongs to the helicase family.</text>
</comment>
<dbReference type="PANTHER" id="PTHR47642">
    <property type="entry name" value="ATP-DEPENDENT DNA HELICASE"/>
    <property type="match status" value="1"/>
</dbReference>
<dbReference type="Pfam" id="PF05970">
    <property type="entry name" value="PIF1"/>
    <property type="match status" value="1"/>
</dbReference>
<dbReference type="Proteomes" id="UP000887159">
    <property type="component" value="Unassembled WGS sequence"/>
</dbReference>
<dbReference type="GO" id="GO:0006281">
    <property type="term" value="P:DNA repair"/>
    <property type="evidence" value="ECO:0007669"/>
    <property type="project" value="UniProtKB-KW"/>
</dbReference>
<keyword evidence="1" id="KW-0227">DNA damage</keyword>
<organism evidence="3 4">
    <name type="scientific">Trichonephila clavipes</name>
    <name type="common">Golden silk orbweaver</name>
    <name type="synonym">Nephila clavipes</name>
    <dbReference type="NCBI Taxonomy" id="2585209"/>
    <lineage>
        <taxon>Eukaryota</taxon>
        <taxon>Metazoa</taxon>
        <taxon>Ecdysozoa</taxon>
        <taxon>Arthropoda</taxon>
        <taxon>Chelicerata</taxon>
        <taxon>Arachnida</taxon>
        <taxon>Araneae</taxon>
        <taxon>Araneomorphae</taxon>
        <taxon>Entelegynae</taxon>
        <taxon>Araneoidea</taxon>
        <taxon>Nephilidae</taxon>
        <taxon>Trichonephila</taxon>
    </lineage>
</organism>
<sequence>MPILTGNYLRLMRQQWQQIEFLFIDEISMVQYEMLYMVDSQLKQLKNKELLFDGINICVFGDLMQLPPVRGNQVFDQPSRFVPATYLWRSFSLIELNENMRQQGSTTFKDLLNALRIGELQSEHLAILMNRLNKEPTGEFAIEKALRRLYSKSDSIDLNNITPSDINKTGGLPKKLEIFVVAKVMLRYNVDASKGLVNGAIRHITGIIWSCFRRAQMYVTDIPSVHIDFGKDGVHLIQPKTAVSSKI</sequence>
<dbReference type="GO" id="GO:0005524">
    <property type="term" value="F:ATP binding"/>
    <property type="evidence" value="ECO:0007669"/>
    <property type="project" value="UniProtKB-KW"/>
</dbReference>
<keyword evidence="4" id="KW-1185">Reference proteome</keyword>
<name>A0A8X6SVF7_TRICX</name>
<dbReference type="GO" id="GO:0006310">
    <property type="term" value="P:DNA recombination"/>
    <property type="evidence" value="ECO:0007669"/>
    <property type="project" value="UniProtKB-KW"/>
</dbReference>
<comment type="caution">
    <text evidence="3">The sequence shown here is derived from an EMBL/GenBank/DDBJ whole genome shotgun (WGS) entry which is preliminary data.</text>
</comment>
<protein>
    <recommendedName>
        <fullName evidence="1">ATP-dependent DNA helicase</fullName>
        <ecNumber evidence="1">5.6.2.3</ecNumber>
    </recommendedName>
</protein>
<dbReference type="EC" id="5.6.2.3" evidence="1"/>
<dbReference type="GO" id="GO:0000723">
    <property type="term" value="P:telomere maintenance"/>
    <property type="evidence" value="ECO:0007669"/>
    <property type="project" value="InterPro"/>
</dbReference>
<keyword evidence="1 3" id="KW-0347">Helicase</keyword>
<evidence type="ECO:0000259" key="2">
    <source>
        <dbReference type="Pfam" id="PF05970"/>
    </source>
</evidence>
<feature type="domain" description="DNA helicase Pif1-like DEAD-box helicase" evidence="2">
    <location>
        <begin position="12"/>
        <end position="123"/>
    </location>
</feature>
<dbReference type="EMBL" id="BMAU01021334">
    <property type="protein sequence ID" value="GFY15141.1"/>
    <property type="molecule type" value="Genomic_DNA"/>
</dbReference>
<dbReference type="InterPro" id="IPR051055">
    <property type="entry name" value="PIF1_helicase"/>
</dbReference>
<dbReference type="InterPro" id="IPR010285">
    <property type="entry name" value="DNA_helicase_pif1-like_DEAD"/>
</dbReference>
<keyword evidence="1" id="KW-0234">DNA repair</keyword>
<dbReference type="GO" id="GO:0016787">
    <property type="term" value="F:hydrolase activity"/>
    <property type="evidence" value="ECO:0007669"/>
    <property type="project" value="UniProtKB-KW"/>
</dbReference>
<gene>
    <name evidence="3" type="primary">pif1</name>
    <name evidence="3" type="ORF">TNCV_1569561</name>
</gene>
<proteinExistence type="inferred from homology"/>
<comment type="cofactor">
    <cofactor evidence="1">
        <name>Mg(2+)</name>
        <dbReference type="ChEBI" id="CHEBI:18420"/>
    </cofactor>
</comment>
<keyword evidence="1" id="KW-0547">Nucleotide-binding</keyword>
<evidence type="ECO:0000256" key="1">
    <source>
        <dbReference type="RuleBase" id="RU363044"/>
    </source>
</evidence>
<accession>A0A8X6SVF7</accession>
<dbReference type="InterPro" id="IPR027417">
    <property type="entry name" value="P-loop_NTPase"/>
</dbReference>
<dbReference type="SUPFAM" id="SSF52540">
    <property type="entry name" value="P-loop containing nucleoside triphosphate hydrolases"/>
    <property type="match status" value="1"/>
</dbReference>
<keyword evidence="1" id="KW-0067">ATP-binding</keyword>
<dbReference type="Gene3D" id="3.40.50.300">
    <property type="entry name" value="P-loop containing nucleotide triphosphate hydrolases"/>
    <property type="match status" value="1"/>
</dbReference>
<reference evidence="3" key="1">
    <citation type="submission" date="2020-08" db="EMBL/GenBank/DDBJ databases">
        <title>Multicomponent nature underlies the extraordinary mechanical properties of spider dragline silk.</title>
        <authorList>
            <person name="Kono N."/>
            <person name="Nakamura H."/>
            <person name="Mori M."/>
            <person name="Yoshida Y."/>
            <person name="Ohtoshi R."/>
            <person name="Malay A.D."/>
            <person name="Moran D.A.P."/>
            <person name="Tomita M."/>
            <person name="Numata K."/>
            <person name="Arakawa K."/>
        </authorList>
    </citation>
    <scope>NUCLEOTIDE SEQUENCE</scope>
</reference>
<dbReference type="GO" id="GO:0043139">
    <property type="term" value="F:5'-3' DNA helicase activity"/>
    <property type="evidence" value="ECO:0007669"/>
    <property type="project" value="UniProtKB-EC"/>
</dbReference>
<dbReference type="AlphaFoldDB" id="A0A8X6SVF7"/>
<keyword evidence="1" id="KW-0378">Hydrolase</keyword>
<comment type="catalytic activity">
    <reaction evidence="1">
        <text>ATP + H2O = ADP + phosphate + H(+)</text>
        <dbReference type="Rhea" id="RHEA:13065"/>
        <dbReference type="ChEBI" id="CHEBI:15377"/>
        <dbReference type="ChEBI" id="CHEBI:15378"/>
        <dbReference type="ChEBI" id="CHEBI:30616"/>
        <dbReference type="ChEBI" id="CHEBI:43474"/>
        <dbReference type="ChEBI" id="CHEBI:456216"/>
        <dbReference type="EC" id="5.6.2.3"/>
    </reaction>
</comment>
<keyword evidence="1" id="KW-0233">DNA recombination</keyword>
<evidence type="ECO:0000313" key="4">
    <source>
        <dbReference type="Proteomes" id="UP000887159"/>
    </source>
</evidence>
<evidence type="ECO:0000313" key="3">
    <source>
        <dbReference type="EMBL" id="GFY15141.1"/>
    </source>
</evidence>